<dbReference type="GeneID" id="43666059"/>
<feature type="compositionally biased region" description="Basic residues" evidence="1">
    <location>
        <begin position="18"/>
        <end position="32"/>
    </location>
</feature>
<protein>
    <submittedName>
        <fullName evidence="2">Uncharacterized protein</fullName>
    </submittedName>
</protein>
<dbReference type="Proteomes" id="UP000325579">
    <property type="component" value="Unassembled WGS sequence"/>
</dbReference>
<keyword evidence="3" id="KW-1185">Reference proteome</keyword>
<name>A0A5N7DJI5_9EURO</name>
<proteinExistence type="predicted"/>
<accession>A0A5N7DJI5</accession>
<dbReference type="AlphaFoldDB" id="A0A5N7DJI5"/>
<evidence type="ECO:0000256" key="1">
    <source>
        <dbReference type="SAM" id="MobiDB-lite"/>
    </source>
</evidence>
<reference evidence="2 3" key="1">
    <citation type="submission" date="2019-04" db="EMBL/GenBank/DDBJ databases">
        <authorList>
            <consortium name="DOE Joint Genome Institute"/>
            <person name="Mondo S."/>
            <person name="Kjaerbolling I."/>
            <person name="Vesth T."/>
            <person name="Frisvad J.C."/>
            <person name="Nybo J.L."/>
            <person name="Theobald S."/>
            <person name="Kildgaard S."/>
            <person name="Isbrandt T."/>
            <person name="Kuo A."/>
            <person name="Sato A."/>
            <person name="Lyhne E.K."/>
            <person name="Kogle M.E."/>
            <person name="Wiebenga A."/>
            <person name="Kun R.S."/>
            <person name="Lubbers R.J."/>
            <person name="Makela M.R."/>
            <person name="Barry K."/>
            <person name="Chovatia M."/>
            <person name="Clum A."/>
            <person name="Daum C."/>
            <person name="Haridas S."/>
            <person name="He G."/>
            <person name="LaButti K."/>
            <person name="Lipzen A."/>
            <person name="Riley R."/>
            <person name="Salamov A."/>
            <person name="Simmons B.A."/>
            <person name="Magnuson J.K."/>
            <person name="Henrissat B."/>
            <person name="Mortensen U.H."/>
            <person name="Larsen T.O."/>
            <person name="Devries R.P."/>
            <person name="Grigoriev I.V."/>
            <person name="Machida M."/>
            <person name="Baker S.E."/>
            <person name="Andersen M.R."/>
            <person name="Cantor M.N."/>
            <person name="Hua S.X."/>
        </authorList>
    </citation>
    <scope>NUCLEOTIDE SEQUENCE [LARGE SCALE GENOMIC DNA]</scope>
    <source>
        <strain evidence="2 3">CBS 119388</strain>
    </source>
</reference>
<evidence type="ECO:0000313" key="3">
    <source>
        <dbReference type="Proteomes" id="UP000325579"/>
    </source>
</evidence>
<feature type="compositionally biased region" description="Basic residues" evidence="1">
    <location>
        <begin position="1"/>
        <end position="10"/>
    </location>
</feature>
<feature type="region of interest" description="Disordered" evidence="1">
    <location>
        <begin position="1"/>
        <end position="88"/>
    </location>
</feature>
<organism evidence="2 3">
    <name type="scientific">Aspergillus pseudonomiae</name>
    <dbReference type="NCBI Taxonomy" id="1506151"/>
    <lineage>
        <taxon>Eukaryota</taxon>
        <taxon>Fungi</taxon>
        <taxon>Dikarya</taxon>
        <taxon>Ascomycota</taxon>
        <taxon>Pezizomycotina</taxon>
        <taxon>Eurotiomycetes</taxon>
        <taxon>Eurotiomycetidae</taxon>
        <taxon>Eurotiales</taxon>
        <taxon>Aspergillaceae</taxon>
        <taxon>Aspergillus</taxon>
        <taxon>Aspergillus subgen. Circumdati</taxon>
    </lineage>
</organism>
<feature type="non-terminal residue" evidence="2">
    <location>
        <position position="88"/>
    </location>
</feature>
<sequence length="88" mass="10602">MKKQRKHNSKTMKEEKKRKDRRRGKRPGKSKVKITDQLAHVEVKSTPTARSQQPSRRTVSEAPWLTQMPMNRPLKMPQFHQMTRRRLR</sequence>
<evidence type="ECO:0000313" key="2">
    <source>
        <dbReference type="EMBL" id="KAE8406600.1"/>
    </source>
</evidence>
<dbReference type="RefSeq" id="XP_031943919.1">
    <property type="nucleotide sequence ID" value="XM_032081368.1"/>
</dbReference>
<gene>
    <name evidence="2" type="ORF">BDV37DRAFT_242865</name>
</gene>
<feature type="compositionally biased region" description="Polar residues" evidence="1">
    <location>
        <begin position="45"/>
        <end position="57"/>
    </location>
</feature>
<dbReference type="EMBL" id="ML736753">
    <property type="protein sequence ID" value="KAE8406600.1"/>
    <property type="molecule type" value="Genomic_DNA"/>
</dbReference>